<dbReference type="GO" id="GO:0046872">
    <property type="term" value="F:metal ion binding"/>
    <property type="evidence" value="ECO:0007669"/>
    <property type="project" value="UniProtKB-KW"/>
</dbReference>
<dbReference type="InterPro" id="IPR050241">
    <property type="entry name" value="NAD-cap_RNA_hydrolase_NudC"/>
</dbReference>
<dbReference type="GO" id="GO:0005829">
    <property type="term" value="C:cytosol"/>
    <property type="evidence" value="ECO:0007669"/>
    <property type="project" value="TreeGrafter"/>
</dbReference>
<keyword evidence="15" id="KW-1185">Reference proteome</keyword>
<evidence type="ECO:0000256" key="9">
    <source>
        <dbReference type="ARBA" id="ARBA00093205"/>
    </source>
</evidence>
<dbReference type="AlphaFoldDB" id="A0A7D9HV56"/>
<dbReference type="PRINTS" id="PR00502">
    <property type="entry name" value="NUDIXFAMILY"/>
</dbReference>
<dbReference type="GO" id="GO:0035529">
    <property type="term" value="F:NADH pyrophosphatase activity"/>
    <property type="evidence" value="ECO:0007669"/>
    <property type="project" value="TreeGrafter"/>
</dbReference>
<dbReference type="EMBL" id="CACRXK020001897">
    <property type="protein sequence ID" value="CAB3991665.1"/>
    <property type="molecule type" value="Genomic_DNA"/>
</dbReference>
<evidence type="ECO:0000313" key="14">
    <source>
        <dbReference type="EMBL" id="CAB3991665.1"/>
    </source>
</evidence>
<comment type="similarity">
    <text evidence="3">Belongs to the Nudix hydrolase family.</text>
</comment>
<name>A0A7D9HV56_PARCT</name>
<evidence type="ECO:0000256" key="11">
    <source>
        <dbReference type="ARBA" id="ARBA00093621"/>
    </source>
</evidence>
<organism evidence="14 15">
    <name type="scientific">Paramuricea clavata</name>
    <name type="common">Red gorgonian</name>
    <name type="synonym">Violescent sea-whip</name>
    <dbReference type="NCBI Taxonomy" id="317549"/>
    <lineage>
        <taxon>Eukaryota</taxon>
        <taxon>Metazoa</taxon>
        <taxon>Cnidaria</taxon>
        <taxon>Anthozoa</taxon>
        <taxon>Octocorallia</taxon>
        <taxon>Malacalcyonacea</taxon>
        <taxon>Plexauridae</taxon>
        <taxon>Paramuricea</taxon>
    </lineage>
</organism>
<gene>
    <name evidence="14" type="ORF">PACLA_8A055454</name>
</gene>
<evidence type="ECO:0000256" key="6">
    <source>
        <dbReference type="ARBA" id="ARBA00022842"/>
    </source>
</evidence>
<evidence type="ECO:0000256" key="4">
    <source>
        <dbReference type="ARBA" id="ARBA00022723"/>
    </source>
</evidence>
<dbReference type="Pfam" id="PF00293">
    <property type="entry name" value="NUDIX"/>
    <property type="match status" value="1"/>
</dbReference>
<proteinExistence type="inferred from homology"/>
<keyword evidence="4" id="KW-0479">Metal-binding</keyword>
<feature type="domain" description="Nudix hydrolase" evidence="13">
    <location>
        <begin position="88"/>
        <end position="230"/>
    </location>
</feature>
<evidence type="ECO:0000256" key="12">
    <source>
        <dbReference type="ARBA" id="ARBA00093663"/>
    </source>
</evidence>
<keyword evidence="5" id="KW-0378">Hydrolase</keyword>
<evidence type="ECO:0000256" key="7">
    <source>
        <dbReference type="ARBA" id="ARBA00023211"/>
    </source>
</evidence>
<comment type="cofactor">
    <cofactor evidence="2">
        <name>Mg(2+)</name>
        <dbReference type="ChEBI" id="CHEBI:18420"/>
    </cofactor>
</comment>
<evidence type="ECO:0000256" key="8">
    <source>
        <dbReference type="ARBA" id="ARBA00026102"/>
    </source>
</evidence>
<dbReference type="GO" id="GO:0006742">
    <property type="term" value="P:NADP+ catabolic process"/>
    <property type="evidence" value="ECO:0007669"/>
    <property type="project" value="TreeGrafter"/>
</dbReference>
<comment type="function">
    <text evidence="10">Acts as a decapping enzyme capable of hydrolyzing monomethylated capped RNAs (in vitro). Hydrolyzes monomethylated capped RNA after alpha and beta phosphates to form N(7)-methyl-GDP. Shows low activity towards unmethylated capped RNA.</text>
</comment>
<comment type="catalytic activity">
    <reaction evidence="9">
        <text>a 5'-end (N(7)-methyl 5'-triphosphoguanosine)-ribonucleoside in mRNA + H2O = N(7)-methyl-GDP + a 5'-end phospho-ribonucleoside in mRNA + 2 H(+)</text>
        <dbReference type="Rhea" id="RHEA:67484"/>
        <dbReference type="Rhea" id="RHEA-COMP:15692"/>
        <dbReference type="Rhea" id="RHEA-COMP:17167"/>
        <dbReference type="ChEBI" id="CHEBI:15377"/>
        <dbReference type="ChEBI" id="CHEBI:15378"/>
        <dbReference type="ChEBI" id="CHEBI:63714"/>
        <dbReference type="ChEBI" id="CHEBI:138282"/>
        <dbReference type="ChEBI" id="CHEBI:156461"/>
        <dbReference type="EC" id="3.6.1.62"/>
    </reaction>
</comment>
<dbReference type="CDD" id="cd04694">
    <property type="entry name" value="NUDIX_Nudt17"/>
    <property type="match status" value="1"/>
</dbReference>
<dbReference type="PANTHER" id="PTHR42904">
    <property type="entry name" value="NUDIX HYDROLASE, NUDC SUBFAMILY"/>
    <property type="match status" value="1"/>
</dbReference>
<keyword evidence="6" id="KW-0460">Magnesium</keyword>
<dbReference type="GO" id="GO:0140933">
    <property type="term" value="F:5'-(N(7)-methylguanosine 5'-triphospho)-[mRNA] hydrolase activity"/>
    <property type="evidence" value="ECO:0007669"/>
    <property type="project" value="UniProtKB-EC"/>
</dbReference>
<dbReference type="OrthoDB" id="447842at2759"/>
<keyword evidence="7" id="KW-0464">Manganese</keyword>
<dbReference type="GO" id="GO:0005777">
    <property type="term" value="C:peroxisome"/>
    <property type="evidence" value="ECO:0007669"/>
    <property type="project" value="TreeGrafter"/>
</dbReference>
<evidence type="ECO:0000313" key="15">
    <source>
        <dbReference type="Proteomes" id="UP001152795"/>
    </source>
</evidence>
<dbReference type="InterPro" id="IPR015797">
    <property type="entry name" value="NUDIX_hydrolase-like_dom_sf"/>
</dbReference>
<protein>
    <recommendedName>
        <fullName evidence="11">m7GpppN-mRNA hydrolase NUDT17</fullName>
        <ecNumber evidence="8">3.6.1.62</ecNumber>
    </recommendedName>
    <alternativeName>
        <fullName evidence="12">Nucleoside diphosphate-linked moiety X motif 17</fullName>
    </alternativeName>
</protein>
<dbReference type="InterPro" id="IPR033716">
    <property type="entry name" value="Nudt17_dom"/>
</dbReference>
<dbReference type="PANTHER" id="PTHR42904:SF1">
    <property type="entry name" value="NUCLEOSIDE DIPHOSPHATE-LINKED MOIETY X MOTIF 17"/>
    <property type="match status" value="1"/>
</dbReference>
<dbReference type="Gene3D" id="3.90.79.10">
    <property type="entry name" value="Nucleoside Triphosphate Pyrophosphohydrolase"/>
    <property type="match status" value="1"/>
</dbReference>
<evidence type="ECO:0000259" key="13">
    <source>
        <dbReference type="PROSITE" id="PS51462"/>
    </source>
</evidence>
<evidence type="ECO:0000256" key="2">
    <source>
        <dbReference type="ARBA" id="ARBA00001946"/>
    </source>
</evidence>
<dbReference type="InterPro" id="IPR000086">
    <property type="entry name" value="NUDIX_hydrolase_dom"/>
</dbReference>
<evidence type="ECO:0000256" key="5">
    <source>
        <dbReference type="ARBA" id="ARBA00022801"/>
    </source>
</evidence>
<reference evidence="14" key="1">
    <citation type="submission" date="2020-04" db="EMBL/GenBank/DDBJ databases">
        <authorList>
            <person name="Alioto T."/>
            <person name="Alioto T."/>
            <person name="Gomez Garrido J."/>
        </authorList>
    </citation>
    <scope>NUCLEOTIDE SEQUENCE</scope>
    <source>
        <strain evidence="14">A484AB</strain>
    </source>
</reference>
<evidence type="ECO:0000256" key="10">
    <source>
        <dbReference type="ARBA" id="ARBA00093415"/>
    </source>
</evidence>
<accession>A0A7D9HV56</accession>
<comment type="caution">
    <text evidence="14">The sequence shown here is derived from an EMBL/GenBank/DDBJ whole genome shotgun (WGS) entry which is preliminary data.</text>
</comment>
<dbReference type="GO" id="GO:0019677">
    <property type="term" value="P:NAD+ catabolic process"/>
    <property type="evidence" value="ECO:0007669"/>
    <property type="project" value="TreeGrafter"/>
</dbReference>
<dbReference type="InterPro" id="IPR020476">
    <property type="entry name" value="Nudix_hydrolase"/>
</dbReference>
<evidence type="ECO:0000256" key="3">
    <source>
        <dbReference type="ARBA" id="ARBA00005582"/>
    </source>
</evidence>
<dbReference type="PROSITE" id="PS51462">
    <property type="entry name" value="NUDIX"/>
    <property type="match status" value="1"/>
</dbReference>
<dbReference type="EC" id="3.6.1.62" evidence="8"/>
<dbReference type="Proteomes" id="UP001152795">
    <property type="component" value="Unassembled WGS sequence"/>
</dbReference>
<comment type="cofactor">
    <cofactor evidence="1">
        <name>Mn(2+)</name>
        <dbReference type="ChEBI" id="CHEBI:29035"/>
    </cofactor>
</comment>
<dbReference type="SUPFAM" id="SSF55811">
    <property type="entry name" value="Nudix"/>
    <property type="match status" value="1"/>
</dbReference>
<sequence length="286" mass="31887">MAKVVRHTVSLFSNDQKTLISAKFEKCCLSVLGCKDNQINVDFDLNGKDLRIQPDDHGVRLEHPSSCPCRFLTLSDISNLSEKSRQSGVRVGVSFVIESADGHVLLTKRPKAMRSFPNIWVTPGGHIEDGETLQQAGIREVQEETGVLTTDANFTMLGLWESVYPPVLAMGLPTSHHIVVYMLAQMPQAHSEIELTLQESEVSAAAWLDEYTVAEIVKSDEYGKTRNVTQKYFSAKVIENGQQVDKKLPLSPLMACMPQSEDWTLPRLSSGSKFALRQWMQNHCAP</sequence>
<evidence type="ECO:0000256" key="1">
    <source>
        <dbReference type="ARBA" id="ARBA00001936"/>
    </source>
</evidence>